<feature type="active site" description="Proton donor/acceptor" evidence="2 3">
    <location>
        <position position="75"/>
    </location>
</feature>
<evidence type="ECO:0000256" key="3">
    <source>
        <dbReference type="PIRSR" id="PIRSR006614-1"/>
    </source>
</evidence>
<dbReference type="SMART" id="SM00851">
    <property type="entry name" value="MGS"/>
    <property type="match status" value="1"/>
</dbReference>
<dbReference type="SUPFAM" id="SSF52335">
    <property type="entry name" value="Methylglyoxal synthase-like"/>
    <property type="match status" value="1"/>
</dbReference>
<evidence type="ECO:0000313" key="6">
    <source>
        <dbReference type="Proteomes" id="UP000092544"/>
    </source>
</evidence>
<dbReference type="InterPro" id="IPR018148">
    <property type="entry name" value="Methylglyoxal_synth_AS"/>
</dbReference>
<accession>A0A1A8TGL3</accession>
<dbReference type="InterPro" id="IPR004363">
    <property type="entry name" value="Methylgl_synth"/>
</dbReference>
<proteinExistence type="inferred from homology"/>
<protein>
    <recommendedName>
        <fullName evidence="2">Methylglyoxal synthase</fullName>
        <shortName evidence="2">MGS</shortName>
        <ecNumber evidence="2">4.2.3.3</ecNumber>
    </recommendedName>
</protein>
<evidence type="ECO:0000313" key="5">
    <source>
        <dbReference type="EMBL" id="SBS32322.1"/>
    </source>
</evidence>
<keyword evidence="2 5" id="KW-0456">Lyase</keyword>
<dbReference type="AlphaFoldDB" id="A0A1A8TGL3"/>
<evidence type="ECO:0000256" key="1">
    <source>
        <dbReference type="ARBA" id="ARBA00006287"/>
    </source>
</evidence>
<dbReference type="InterPro" id="IPR011607">
    <property type="entry name" value="MGS-like_dom"/>
</dbReference>
<feature type="binding site" evidence="2">
    <location>
        <begin position="49"/>
        <end position="52"/>
    </location>
    <ligand>
        <name>substrate</name>
    </ligand>
</feature>
<gene>
    <name evidence="2 5" type="primary">mgsA</name>
    <name evidence="5" type="ORF">MSP8886_02390</name>
</gene>
<organism evidence="5 6">
    <name type="scientific">Marinomonas spartinae</name>
    <dbReference type="NCBI Taxonomy" id="1792290"/>
    <lineage>
        <taxon>Bacteria</taxon>
        <taxon>Pseudomonadati</taxon>
        <taxon>Pseudomonadota</taxon>
        <taxon>Gammaproteobacteria</taxon>
        <taxon>Oceanospirillales</taxon>
        <taxon>Oceanospirillaceae</taxon>
        <taxon>Marinomonas</taxon>
    </lineage>
</organism>
<dbReference type="Gene3D" id="3.40.50.1380">
    <property type="entry name" value="Methylglyoxal synthase-like domain"/>
    <property type="match status" value="1"/>
</dbReference>
<dbReference type="PIRSF" id="PIRSF006614">
    <property type="entry name" value="Methylglyox_syn"/>
    <property type="match status" value="1"/>
</dbReference>
<dbReference type="CDD" id="cd01422">
    <property type="entry name" value="MGS"/>
    <property type="match status" value="1"/>
</dbReference>
<evidence type="ECO:0000256" key="2">
    <source>
        <dbReference type="HAMAP-Rule" id="MF_00549"/>
    </source>
</evidence>
<dbReference type="NCBIfam" id="NF003559">
    <property type="entry name" value="PRK05234.1"/>
    <property type="match status" value="1"/>
</dbReference>
<dbReference type="HAMAP" id="MF_00549">
    <property type="entry name" value="Methylglyoxal_synth"/>
    <property type="match status" value="1"/>
</dbReference>
<feature type="binding site" evidence="2">
    <location>
        <position position="27"/>
    </location>
    <ligand>
        <name>substrate</name>
    </ligand>
</feature>
<feature type="binding site" evidence="2">
    <location>
        <position position="102"/>
    </location>
    <ligand>
        <name>substrate</name>
    </ligand>
</feature>
<dbReference type="PROSITE" id="PS51855">
    <property type="entry name" value="MGS"/>
    <property type="match status" value="1"/>
</dbReference>
<dbReference type="GO" id="GO:0005829">
    <property type="term" value="C:cytosol"/>
    <property type="evidence" value="ECO:0007669"/>
    <property type="project" value="TreeGrafter"/>
</dbReference>
<comment type="similarity">
    <text evidence="1 2">Belongs to the methylglyoxal synthase family.</text>
</comment>
<sequence length="155" mass="17413">MGTLLIKKTITTPERKNVALVAHDNMKPELIEWAKKHKEKLIKHNLMATGTTGNLMQKHLDVPVKSLISGPLGGDQQLGGLIAEGKIDVLIFFWDPFEPMPHDPDIKALLRVAAVWNIPIACSVSSANFLVTSPLFDSEFERKIPDYEQYLKERL</sequence>
<name>A0A1A8TGL3_9GAMM</name>
<dbReference type="EMBL" id="FLOB01000005">
    <property type="protein sequence ID" value="SBS32322.1"/>
    <property type="molecule type" value="Genomic_DNA"/>
</dbReference>
<dbReference type="Pfam" id="PF02142">
    <property type="entry name" value="MGS"/>
    <property type="match status" value="1"/>
</dbReference>
<comment type="function">
    <text evidence="2">Catalyzes the formation of methylglyoxal from dihydroxyacetone phosphate.</text>
</comment>
<dbReference type="OrthoDB" id="9787147at2"/>
<feature type="binding site" evidence="2">
    <location>
        <begin position="69"/>
        <end position="70"/>
    </location>
    <ligand>
        <name>substrate</name>
    </ligand>
</feature>
<dbReference type="PROSITE" id="PS01335">
    <property type="entry name" value="METHYLGLYOXAL_SYNTH"/>
    <property type="match status" value="1"/>
</dbReference>
<dbReference type="EC" id="4.2.3.3" evidence="2"/>
<evidence type="ECO:0000259" key="4">
    <source>
        <dbReference type="PROSITE" id="PS51855"/>
    </source>
</evidence>
<dbReference type="InterPro" id="IPR036914">
    <property type="entry name" value="MGS-like_dom_sf"/>
</dbReference>
<comment type="catalytic activity">
    <reaction evidence="2">
        <text>dihydroxyacetone phosphate = methylglyoxal + phosphate</text>
        <dbReference type="Rhea" id="RHEA:17937"/>
        <dbReference type="ChEBI" id="CHEBI:17158"/>
        <dbReference type="ChEBI" id="CHEBI:43474"/>
        <dbReference type="ChEBI" id="CHEBI:57642"/>
        <dbReference type="EC" id="4.2.3.3"/>
    </reaction>
</comment>
<feature type="domain" description="MGS-like" evidence="4">
    <location>
        <begin position="10"/>
        <end position="155"/>
    </location>
</feature>
<dbReference type="PANTHER" id="PTHR30492:SF0">
    <property type="entry name" value="METHYLGLYOXAL SYNTHASE"/>
    <property type="match status" value="1"/>
</dbReference>
<dbReference type="STRING" id="1792290.MSP8886_02390"/>
<dbReference type="GO" id="GO:0008929">
    <property type="term" value="F:methylglyoxal synthase activity"/>
    <property type="evidence" value="ECO:0007669"/>
    <property type="project" value="UniProtKB-UniRule"/>
</dbReference>
<dbReference type="PANTHER" id="PTHR30492">
    <property type="entry name" value="METHYLGLYOXAL SYNTHASE"/>
    <property type="match status" value="1"/>
</dbReference>
<dbReference type="NCBIfam" id="TIGR00160">
    <property type="entry name" value="MGSA"/>
    <property type="match status" value="1"/>
</dbReference>
<feature type="binding site" evidence="2">
    <location>
        <position position="23"/>
    </location>
    <ligand>
        <name>substrate</name>
    </ligand>
</feature>
<keyword evidence="6" id="KW-1185">Reference proteome</keyword>
<dbReference type="Proteomes" id="UP000092544">
    <property type="component" value="Unassembled WGS sequence"/>
</dbReference>
<dbReference type="GO" id="GO:0019242">
    <property type="term" value="P:methylglyoxal biosynthetic process"/>
    <property type="evidence" value="ECO:0007669"/>
    <property type="project" value="UniProtKB-UniRule"/>
</dbReference>
<reference evidence="5 6" key="1">
    <citation type="submission" date="2016-06" db="EMBL/GenBank/DDBJ databases">
        <authorList>
            <person name="Kjaerup R.B."/>
            <person name="Dalgaard T.S."/>
            <person name="Juul-Madsen H.R."/>
        </authorList>
    </citation>
    <scope>NUCLEOTIDE SEQUENCE [LARGE SCALE GENOMIC DNA]</scope>
    <source>
        <strain evidence="5 6">CECT 8886</strain>
    </source>
</reference>